<organism evidence="1 2">
    <name type="scientific">Burkholderia thailandensis</name>
    <dbReference type="NCBI Taxonomy" id="57975"/>
    <lineage>
        <taxon>Bacteria</taxon>
        <taxon>Pseudomonadati</taxon>
        <taxon>Pseudomonadota</taxon>
        <taxon>Betaproteobacteria</taxon>
        <taxon>Burkholderiales</taxon>
        <taxon>Burkholderiaceae</taxon>
        <taxon>Burkholderia</taxon>
        <taxon>pseudomallei group</taxon>
    </lineage>
</organism>
<evidence type="ECO:0000313" key="2">
    <source>
        <dbReference type="Proteomes" id="UP001272137"/>
    </source>
</evidence>
<evidence type="ECO:0000313" key="1">
    <source>
        <dbReference type="EMBL" id="MDW9257169.1"/>
    </source>
</evidence>
<dbReference type="RefSeq" id="WP_260849094.1">
    <property type="nucleotide sequence ID" value="NZ_NBSQ01000002.1"/>
</dbReference>
<name>A0AAW9D552_BURTH</name>
<reference evidence="1" key="1">
    <citation type="submission" date="2018-08" db="EMBL/GenBank/DDBJ databases">
        <title>Identification of Burkholderia cepacia strains that express a Burkholderia pseudomallei-like capsular polysaccharide.</title>
        <authorList>
            <person name="Burtnick M.N."/>
            <person name="Vongsouvath M."/>
            <person name="Newton P."/>
            <person name="Wuthiekanun V."/>
            <person name="Limmathurotsakul D."/>
            <person name="Brett P.J."/>
            <person name="Chantratita N."/>
            <person name="Dance D.A."/>
        </authorList>
    </citation>
    <scope>NUCLEOTIDE SEQUENCE</scope>
    <source>
        <strain evidence="1">SBXCC001</strain>
    </source>
</reference>
<proteinExistence type="predicted"/>
<dbReference type="EMBL" id="QXCT01000002">
    <property type="protein sequence ID" value="MDW9257169.1"/>
    <property type="molecule type" value="Genomic_DNA"/>
</dbReference>
<accession>A0AAW9D552</accession>
<dbReference type="Proteomes" id="UP001272137">
    <property type="component" value="Unassembled WGS sequence"/>
</dbReference>
<sequence length="44" mass="5106">MDQAFAHRDSRRRCAGHKDDSTIERLEWIGAHRIDPLASTSNRQ</sequence>
<protein>
    <submittedName>
        <fullName evidence="1">Uncharacterized protein</fullName>
    </submittedName>
</protein>
<gene>
    <name evidence="1" type="ORF">C7S16_4058</name>
</gene>
<dbReference type="AlphaFoldDB" id="A0AAW9D552"/>
<comment type="caution">
    <text evidence="1">The sequence shown here is derived from an EMBL/GenBank/DDBJ whole genome shotgun (WGS) entry which is preliminary data.</text>
</comment>